<evidence type="ECO:0000259" key="2">
    <source>
        <dbReference type="SMART" id="SM00849"/>
    </source>
</evidence>
<dbReference type="Pfam" id="PF00753">
    <property type="entry name" value="Lactamase_B"/>
    <property type="match status" value="1"/>
</dbReference>
<gene>
    <name evidence="3" type="ORF">A3D71_03515</name>
</gene>
<reference evidence="3 4" key="1">
    <citation type="journal article" date="2016" name="Nat. Commun.">
        <title>Thousands of microbial genomes shed light on interconnected biogeochemical processes in an aquifer system.</title>
        <authorList>
            <person name="Anantharaman K."/>
            <person name="Brown C.T."/>
            <person name="Hug L.A."/>
            <person name="Sharon I."/>
            <person name="Castelle C.J."/>
            <person name="Probst A.J."/>
            <person name="Thomas B.C."/>
            <person name="Singh A."/>
            <person name="Wilkins M.J."/>
            <person name="Karaoz U."/>
            <person name="Brodie E.L."/>
            <person name="Williams K.H."/>
            <person name="Hubbard S.S."/>
            <person name="Banfield J.F."/>
        </authorList>
    </citation>
    <scope>NUCLEOTIDE SEQUENCE [LARGE SCALE GENOMIC DNA]</scope>
</reference>
<dbReference type="InterPro" id="IPR052159">
    <property type="entry name" value="Competence_DNA_uptake"/>
</dbReference>
<dbReference type="PANTHER" id="PTHR30619">
    <property type="entry name" value="DNA INTERNALIZATION/COMPETENCE PROTEIN COMEC/REC2"/>
    <property type="match status" value="1"/>
</dbReference>
<feature type="transmembrane region" description="Helical" evidence="1">
    <location>
        <begin position="7"/>
        <end position="26"/>
    </location>
</feature>
<dbReference type="AlphaFoldDB" id="A0A1F6DW71"/>
<dbReference type="CDD" id="cd07731">
    <property type="entry name" value="ComA-like_MBL-fold"/>
    <property type="match status" value="1"/>
</dbReference>
<comment type="caution">
    <text evidence="3">The sequence shown here is derived from an EMBL/GenBank/DDBJ whole genome shotgun (WGS) entry which is preliminary data.</text>
</comment>
<evidence type="ECO:0000256" key="1">
    <source>
        <dbReference type="SAM" id="Phobius"/>
    </source>
</evidence>
<dbReference type="SUPFAM" id="SSF56281">
    <property type="entry name" value="Metallo-hydrolase/oxidoreductase"/>
    <property type="match status" value="1"/>
</dbReference>
<dbReference type="SMART" id="SM00849">
    <property type="entry name" value="Lactamase_B"/>
    <property type="match status" value="1"/>
</dbReference>
<name>A0A1F6DW71_9BACT</name>
<dbReference type="Proteomes" id="UP000177652">
    <property type="component" value="Unassembled WGS sequence"/>
</dbReference>
<accession>A0A1F6DW71</accession>
<proteinExistence type="predicted"/>
<dbReference type="InterPro" id="IPR036866">
    <property type="entry name" value="RibonucZ/Hydroxyglut_hydro"/>
</dbReference>
<keyword evidence="1" id="KW-0812">Transmembrane</keyword>
<dbReference type="InterPro" id="IPR001279">
    <property type="entry name" value="Metallo-B-lactamas"/>
</dbReference>
<dbReference type="InterPro" id="IPR035681">
    <property type="entry name" value="ComA-like_MBL"/>
</dbReference>
<dbReference type="Gene3D" id="3.60.15.10">
    <property type="entry name" value="Ribonuclease Z/Hydroxyacylglutathione hydrolase-like"/>
    <property type="match status" value="1"/>
</dbReference>
<feature type="domain" description="Metallo-beta-lactamase" evidence="2">
    <location>
        <begin position="44"/>
        <end position="215"/>
    </location>
</feature>
<dbReference type="EMBL" id="MFLK01000053">
    <property type="protein sequence ID" value="OGG65282.1"/>
    <property type="molecule type" value="Genomic_DNA"/>
</dbReference>
<keyword evidence="1" id="KW-1133">Transmembrane helix</keyword>
<evidence type="ECO:0000313" key="4">
    <source>
        <dbReference type="Proteomes" id="UP000177652"/>
    </source>
</evidence>
<dbReference type="STRING" id="1798497.A3D71_03515"/>
<dbReference type="PANTHER" id="PTHR30619:SF1">
    <property type="entry name" value="RECOMBINATION PROTEIN 2"/>
    <property type="match status" value="1"/>
</dbReference>
<sequence>MQKSVQIKGVAIVVLLLAAICIWYVAMREDHRGSLTVSFLNIGQGDSIFIQAPSGRQVLIDGGPSTSVLRELSRVMPWYDRSIDVVIPTHPDADHIGGLVDVLARYKVDTVIHSSVEGDTKTFAAFNRMMADEHAQEVVAIRGQIVDLGGGAYLQILSPDRSVPHVDTNDGCVVARLVYGATAFMLSCDAPRSIENYLVALGTSTLKSNVLKAGHHGSKTSSSPLFLGYVAPEYAVFSRGCDNKYGHPAQETVERFAQFGIPAFDTCKDGTVTFVSDGQTVVRE</sequence>
<protein>
    <recommendedName>
        <fullName evidence="2">Metallo-beta-lactamase domain-containing protein</fullName>
    </recommendedName>
</protein>
<evidence type="ECO:0000313" key="3">
    <source>
        <dbReference type="EMBL" id="OGG65282.1"/>
    </source>
</evidence>
<keyword evidence="1" id="KW-0472">Membrane</keyword>
<organism evidence="3 4">
    <name type="scientific">Candidatus Kaiserbacteria bacterium RIFCSPHIGHO2_02_FULL_55_20</name>
    <dbReference type="NCBI Taxonomy" id="1798497"/>
    <lineage>
        <taxon>Bacteria</taxon>
        <taxon>Candidatus Kaiseribacteriota</taxon>
    </lineage>
</organism>